<reference evidence="2" key="1">
    <citation type="submission" date="2024-07" db="EMBL/GenBank/DDBJ databases">
        <authorList>
            <person name="Yu S.T."/>
        </authorList>
    </citation>
    <scope>NUCLEOTIDE SEQUENCE</scope>
    <source>
        <strain evidence="2">R44</strain>
    </source>
</reference>
<evidence type="ECO:0000313" key="2">
    <source>
        <dbReference type="EMBL" id="XDQ74763.1"/>
    </source>
</evidence>
<organism evidence="2">
    <name type="scientific">Streptomyces sp. R44</name>
    <dbReference type="NCBI Taxonomy" id="3238633"/>
    <lineage>
        <taxon>Bacteria</taxon>
        <taxon>Bacillati</taxon>
        <taxon>Actinomycetota</taxon>
        <taxon>Actinomycetes</taxon>
        <taxon>Kitasatosporales</taxon>
        <taxon>Streptomycetaceae</taxon>
        <taxon>Streptomyces</taxon>
    </lineage>
</organism>
<sequence>MVDRATSSRGKARKGTAHDSRDSRRHDGPRHRVRIPGFARPGGEGTEIGLGDAVARVTSAVGIRPCGGCGRRAEALNRWMTIGGGPDR</sequence>
<accession>A0AB39T858</accession>
<dbReference type="AlphaFoldDB" id="A0AB39T858"/>
<feature type="compositionally biased region" description="Basic and acidic residues" evidence="1">
    <location>
        <begin position="16"/>
        <end position="26"/>
    </location>
</feature>
<name>A0AB39T858_9ACTN</name>
<feature type="region of interest" description="Disordered" evidence="1">
    <location>
        <begin position="1"/>
        <end position="46"/>
    </location>
</feature>
<evidence type="ECO:0000256" key="1">
    <source>
        <dbReference type="SAM" id="MobiDB-lite"/>
    </source>
</evidence>
<proteinExistence type="predicted"/>
<protein>
    <submittedName>
        <fullName evidence="2">Uncharacterized protein</fullName>
    </submittedName>
</protein>
<dbReference type="EMBL" id="CP163444">
    <property type="protein sequence ID" value="XDQ74763.1"/>
    <property type="molecule type" value="Genomic_DNA"/>
</dbReference>
<dbReference type="RefSeq" id="WP_369147286.1">
    <property type="nucleotide sequence ID" value="NZ_CP163444.1"/>
</dbReference>
<gene>
    <name evidence="2" type="ORF">AB5J54_31420</name>
</gene>